<evidence type="ECO:0000256" key="3">
    <source>
        <dbReference type="ARBA" id="ARBA00022837"/>
    </source>
</evidence>
<dbReference type="EMBL" id="CYKH01000853">
    <property type="protein sequence ID" value="CUG52311.1"/>
    <property type="molecule type" value="Genomic_DNA"/>
</dbReference>
<dbReference type="InterPro" id="IPR051581">
    <property type="entry name" value="Ca-bind"/>
</dbReference>
<gene>
    <name evidence="5" type="ORF">BSAL_80655</name>
</gene>
<evidence type="ECO:0000256" key="1">
    <source>
        <dbReference type="ARBA" id="ARBA00022723"/>
    </source>
</evidence>
<dbReference type="PANTHER" id="PTHR34524:SF6">
    <property type="entry name" value="CALCYPHOSINE LIKE"/>
    <property type="match status" value="1"/>
</dbReference>
<dbReference type="CDD" id="cd00051">
    <property type="entry name" value="EFh"/>
    <property type="match status" value="1"/>
</dbReference>
<feature type="domain" description="EF-hand" evidence="4">
    <location>
        <begin position="66"/>
        <end position="101"/>
    </location>
</feature>
<dbReference type="AlphaFoldDB" id="A0A0S4J207"/>
<evidence type="ECO:0000259" key="4">
    <source>
        <dbReference type="PROSITE" id="PS50222"/>
    </source>
</evidence>
<keyword evidence="3" id="KW-0106">Calcium</keyword>
<organism evidence="5 6">
    <name type="scientific">Bodo saltans</name>
    <name type="common">Flagellated protozoan</name>
    <dbReference type="NCBI Taxonomy" id="75058"/>
    <lineage>
        <taxon>Eukaryota</taxon>
        <taxon>Discoba</taxon>
        <taxon>Euglenozoa</taxon>
        <taxon>Kinetoplastea</taxon>
        <taxon>Metakinetoplastina</taxon>
        <taxon>Eubodonida</taxon>
        <taxon>Bodonidae</taxon>
        <taxon>Bodo</taxon>
    </lineage>
</organism>
<keyword evidence="2" id="KW-0677">Repeat</keyword>
<dbReference type="PANTHER" id="PTHR34524">
    <property type="entry name" value="CALCYPHOSIN"/>
    <property type="match status" value="1"/>
</dbReference>
<proteinExistence type="predicted"/>
<accession>A0A0S4J207</accession>
<protein>
    <submittedName>
        <fullName evidence="5">Calcium-binding protein, putative</fullName>
    </submittedName>
</protein>
<name>A0A0S4J207_BODSA</name>
<dbReference type="Gene3D" id="1.10.238.10">
    <property type="entry name" value="EF-hand"/>
    <property type="match status" value="3"/>
</dbReference>
<dbReference type="Proteomes" id="UP000051952">
    <property type="component" value="Unassembled WGS sequence"/>
</dbReference>
<reference evidence="6" key="1">
    <citation type="submission" date="2015-09" db="EMBL/GenBank/DDBJ databases">
        <authorList>
            <consortium name="Pathogen Informatics"/>
        </authorList>
    </citation>
    <scope>NUCLEOTIDE SEQUENCE [LARGE SCALE GENOMIC DNA]</scope>
    <source>
        <strain evidence="6">Lake Konstanz</strain>
    </source>
</reference>
<dbReference type="InterPro" id="IPR002048">
    <property type="entry name" value="EF_hand_dom"/>
</dbReference>
<evidence type="ECO:0000313" key="6">
    <source>
        <dbReference type="Proteomes" id="UP000051952"/>
    </source>
</evidence>
<dbReference type="OMA" id="MIRCDHA"/>
<dbReference type="InterPro" id="IPR011992">
    <property type="entry name" value="EF-hand-dom_pair"/>
</dbReference>
<evidence type="ECO:0000313" key="5">
    <source>
        <dbReference type="EMBL" id="CUG52311.1"/>
    </source>
</evidence>
<sequence>MRSAIANKNQCAAATARVKRLLVRGTGFNGIRSLSRALGIADDRGNTTTITKDDLAAALEQFQIILSEEELNAIWSEYDRIGNGKIDPVDFTAALRANGISAFRRTLMERAWGTLKKDPYGAVDTQLLTKTYNAANHPDVVRGARTEEDVKAEFRNAFSAATNPSGSISVKAEFRNAFSAATNPSGSISQQEFEQFYSAVSATIEEDDTFAALMRGCWNIAGADSYFTSTLALTSGTKNKSYYAIQTVQVKGDVTGQMQRKEALLRVVASHRKSLLASRLGFRGLGRLLRARDAASVGYLSQEDFLDALWKNRLYIEDQTLLSLLDTNNDNTVDVALYMNMTLPELAPARRCVLERLWAKLPTDSNNNVEMNVLHKRFRAPDGNALNLFLDAWDKREVPSGVASFAEIVEWYAPLSVNTPMDVTFEQAVLAEWA</sequence>
<dbReference type="OrthoDB" id="444540at2759"/>
<dbReference type="GO" id="GO:0005509">
    <property type="term" value="F:calcium ion binding"/>
    <property type="evidence" value="ECO:0007669"/>
    <property type="project" value="InterPro"/>
</dbReference>
<dbReference type="SUPFAM" id="SSF47473">
    <property type="entry name" value="EF-hand"/>
    <property type="match status" value="2"/>
</dbReference>
<dbReference type="PROSITE" id="PS50222">
    <property type="entry name" value="EF_HAND_2"/>
    <property type="match status" value="1"/>
</dbReference>
<evidence type="ECO:0000256" key="2">
    <source>
        <dbReference type="ARBA" id="ARBA00022737"/>
    </source>
</evidence>
<keyword evidence="6" id="KW-1185">Reference proteome</keyword>
<dbReference type="VEuPathDB" id="TriTrypDB:BSAL_80655"/>
<keyword evidence="1" id="KW-0479">Metal-binding</keyword>